<keyword evidence="2" id="KW-1185">Reference proteome</keyword>
<dbReference type="EMBL" id="CALTRL010000092">
    <property type="protein sequence ID" value="CAH7666276.1"/>
    <property type="molecule type" value="Genomic_DNA"/>
</dbReference>
<gene>
    <name evidence="1" type="ORF">PPACK8108_LOCUS612</name>
</gene>
<dbReference type="AlphaFoldDB" id="A0AAV0AGV3"/>
<reference evidence="1" key="1">
    <citation type="submission" date="2022-06" db="EMBL/GenBank/DDBJ databases">
        <authorList>
            <consortium name="SYNGENTA / RWTH Aachen University"/>
        </authorList>
    </citation>
    <scope>NUCLEOTIDE SEQUENCE</scope>
</reference>
<comment type="caution">
    <text evidence="1">The sequence shown here is derived from an EMBL/GenBank/DDBJ whole genome shotgun (WGS) entry which is preliminary data.</text>
</comment>
<sequence length="56" mass="6640">MRVADLKHLFKSVVIQEELSDAYEHIGKRNKFISDITNVKLRSILILNQDEKYECF</sequence>
<accession>A0AAV0AGV3</accession>
<evidence type="ECO:0000313" key="1">
    <source>
        <dbReference type="EMBL" id="CAH7666276.1"/>
    </source>
</evidence>
<organism evidence="1 2">
    <name type="scientific">Phakopsora pachyrhizi</name>
    <name type="common">Asian soybean rust disease fungus</name>
    <dbReference type="NCBI Taxonomy" id="170000"/>
    <lineage>
        <taxon>Eukaryota</taxon>
        <taxon>Fungi</taxon>
        <taxon>Dikarya</taxon>
        <taxon>Basidiomycota</taxon>
        <taxon>Pucciniomycotina</taxon>
        <taxon>Pucciniomycetes</taxon>
        <taxon>Pucciniales</taxon>
        <taxon>Phakopsoraceae</taxon>
        <taxon>Phakopsora</taxon>
    </lineage>
</organism>
<dbReference type="Proteomes" id="UP001153365">
    <property type="component" value="Unassembled WGS sequence"/>
</dbReference>
<proteinExistence type="predicted"/>
<evidence type="ECO:0000313" key="2">
    <source>
        <dbReference type="Proteomes" id="UP001153365"/>
    </source>
</evidence>
<protein>
    <submittedName>
        <fullName evidence="1">Uncharacterized protein</fullName>
    </submittedName>
</protein>
<name>A0AAV0AGV3_PHAPC</name>